<keyword evidence="1" id="KW-1133">Transmembrane helix</keyword>
<dbReference type="Proteomes" id="UP000663860">
    <property type="component" value="Unassembled WGS sequence"/>
</dbReference>
<protein>
    <recommendedName>
        <fullName evidence="8">Transmembrane protein</fullName>
    </recommendedName>
</protein>
<name>A0A815ISK3_9BILA</name>
<feature type="chain" id="PRO_5036227905" description="Transmembrane protein" evidence="2">
    <location>
        <begin position="18"/>
        <end position="265"/>
    </location>
</feature>
<dbReference type="Proteomes" id="UP000663881">
    <property type="component" value="Unassembled WGS sequence"/>
</dbReference>
<keyword evidence="1" id="KW-0472">Membrane</keyword>
<dbReference type="EMBL" id="CAJNON010000752">
    <property type="protein sequence ID" value="CAF1369889.1"/>
    <property type="molecule type" value="Genomic_DNA"/>
</dbReference>
<dbReference type="Proteomes" id="UP000663868">
    <property type="component" value="Unassembled WGS sequence"/>
</dbReference>
<evidence type="ECO:0000256" key="1">
    <source>
        <dbReference type="SAM" id="Phobius"/>
    </source>
</evidence>
<evidence type="ECO:0008006" key="8">
    <source>
        <dbReference type="Google" id="ProtNLM"/>
    </source>
</evidence>
<keyword evidence="2" id="KW-0732">Signal</keyword>
<dbReference type="EMBL" id="CAJOBB010003113">
    <property type="protein sequence ID" value="CAF4021280.1"/>
    <property type="molecule type" value="Genomic_DNA"/>
</dbReference>
<accession>A0A815ISK3</accession>
<evidence type="ECO:0000256" key="2">
    <source>
        <dbReference type="SAM" id="SignalP"/>
    </source>
</evidence>
<dbReference type="AlphaFoldDB" id="A0A815ISK3"/>
<feature type="transmembrane region" description="Helical" evidence="1">
    <location>
        <begin position="210"/>
        <end position="239"/>
    </location>
</feature>
<comment type="caution">
    <text evidence="3">The sequence shown here is derived from an EMBL/GenBank/DDBJ whole genome shotgun (WGS) entry which is preliminary data.</text>
</comment>
<organism evidence="3 7">
    <name type="scientific">Adineta steineri</name>
    <dbReference type="NCBI Taxonomy" id="433720"/>
    <lineage>
        <taxon>Eukaryota</taxon>
        <taxon>Metazoa</taxon>
        <taxon>Spiralia</taxon>
        <taxon>Gnathifera</taxon>
        <taxon>Rotifera</taxon>
        <taxon>Eurotatoria</taxon>
        <taxon>Bdelloidea</taxon>
        <taxon>Adinetida</taxon>
        <taxon>Adinetidae</taxon>
        <taxon>Adineta</taxon>
    </lineage>
</organism>
<evidence type="ECO:0000313" key="7">
    <source>
        <dbReference type="Proteomes" id="UP000663891"/>
    </source>
</evidence>
<feature type="signal peptide" evidence="2">
    <location>
        <begin position="1"/>
        <end position="17"/>
    </location>
</feature>
<keyword evidence="1" id="KW-0812">Transmembrane</keyword>
<dbReference type="OrthoDB" id="10030783at2759"/>
<evidence type="ECO:0000313" key="3">
    <source>
        <dbReference type="EMBL" id="CAF1369889.1"/>
    </source>
</evidence>
<gene>
    <name evidence="4" type="ORF">IZO911_LOCUS42570</name>
    <name evidence="6" type="ORF">KXQ929_LOCUS29694</name>
    <name evidence="5" type="ORF">OKA104_LOCUS14160</name>
    <name evidence="3" type="ORF">VCS650_LOCUS34799</name>
</gene>
<evidence type="ECO:0000313" key="5">
    <source>
        <dbReference type="EMBL" id="CAF3725852.1"/>
    </source>
</evidence>
<dbReference type="EMBL" id="CAJOAY010000737">
    <property type="protein sequence ID" value="CAF3725852.1"/>
    <property type="molecule type" value="Genomic_DNA"/>
</dbReference>
<dbReference type="Proteomes" id="UP000663891">
    <property type="component" value="Unassembled WGS sequence"/>
</dbReference>
<evidence type="ECO:0000313" key="6">
    <source>
        <dbReference type="EMBL" id="CAF4021280.1"/>
    </source>
</evidence>
<proteinExistence type="predicted"/>
<dbReference type="EMBL" id="CAJNOE010001858">
    <property type="protein sequence ID" value="CAF1454705.1"/>
    <property type="molecule type" value="Genomic_DNA"/>
</dbReference>
<sequence>MLLIVFLFVQLILICFSSENETDCYFRVLYSNGSQSWCLDEECSNHTDIISLENLHCQTNYLSLKFSSYSNYSNFLLSTTSKQIYLSSFFSLGRPNLERLLQIEFLSSLETNKSFQLDQLSLLANSLSNIDTYELNFLGNLSNNNLQLFIDENLFLSNEQQFIDTLRLIFNCSKYERVEWELVKSIQSIPQSPCPQQITLLNHQFNHQKYYSHIIILTSLIAFVSTVILIIIALILYNYHNRDYRFKQKSITDSRIELISTVQRF</sequence>
<evidence type="ECO:0000313" key="4">
    <source>
        <dbReference type="EMBL" id="CAF1454705.1"/>
    </source>
</evidence>
<reference evidence="3" key="1">
    <citation type="submission" date="2021-02" db="EMBL/GenBank/DDBJ databases">
        <authorList>
            <person name="Nowell W R."/>
        </authorList>
    </citation>
    <scope>NUCLEOTIDE SEQUENCE</scope>
</reference>